<dbReference type="AlphaFoldDB" id="A0A014NQU7"/>
<keyword evidence="7 11" id="KW-0804">Transcription</keyword>
<dbReference type="GO" id="GO:0000428">
    <property type="term" value="C:DNA-directed RNA polymerase complex"/>
    <property type="evidence" value="ECO:0007669"/>
    <property type="project" value="UniProtKB-KW"/>
</dbReference>
<dbReference type="SUPFAM" id="SSF55257">
    <property type="entry name" value="RBP11-like subunits of RNA polymerase"/>
    <property type="match status" value="1"/>
</dbReference>
<evidence type="ECO:0000259" key="12">
    <source>
        <dbReference type="SMART" id="SM00662"/>
    </source>
</evidence>
<dbReference type="NCBIfam" id="TIGR02027">
    <property type="entry name" value="rpoA"/>
    <property type="match status" value="1"/>
</dbReference>
<organism evidence="13 14">
    <name type="scientific">Mesomycoplasma ovipneumoniae 14811</name>
    <dbReference type="NCBI Taxonomy" id="1188239"/>
    <lineage>
        <taxon>Bacteria</taxon>
        <taxon>Bacillati</taxon>
        <taxon>Mycoplasmatota</taxon>
        <taxon>Mycoplasmoidales</taxon>
        <taxon>Metamycoplasmataceae</taxon>
        <taxon>Mesomycoplasma</taxon>
    </lineage>
</organism>
<evidence type="ECO:0000256" key="1">
    <source>
        <dbReference type="ARBA" id="ARBA00007123"/>
    </source>
</evidence>
<dbReference type="RefSeq" id="WP_044284042.1">
    <property type="nucleotide sequence ID" value="NZ_JFAD01000013.1"/>
</dbReference>
<protein>
    <recommendedName>
        <fullName evidence="3 11">DNA-directed RNA polymerase subunit alpha</fullName>
        <shortName evidence="11">RNAP subunit alpha</shortName>
        <ecNumber evidence="2 11">2.7.7.6</ecNumber>
    </recommendedName>
    <alternativeName>
        <fullName evidence="9 11">RNA polymerase subunit alpha</fullName>
    </alternativeName>
    <alternativeName>
        <fullName evidence="8 11">Transcriptase subunit alpha</fullName>
    </alternativeName>
</protein>
<dbReference type="InterPro" id="IPR011260">
    <property type="entry name" value="RNAP_asu_C"/>
</dbReference>
<evidence type="ECO:0000256" key="9">
    <source>
        <dbReference type="ARBA" id="ARBA00033070"/>
    </source>
</evidence>
<dbReference type="Pfam" id="PF01000">
    <property type="entry name" value="RNA_pol_A_bac"/>
    <property type="match status" value="1"/>
</dbReference>
<dbReference type="PATRIC" id="fig|1188239.3.peg.504"/>
<evidence type="ECO:0000313" key="13">
    <source>
        <dbReference type="EMBL" id="EXU61237.1"/>
    </source>
</evidence>
<dbReference type="Pfam" id="PF03118">
    <property type="entry name" value="RNA_pol_A_CTD"/>
    <property type="match status" value="1"/>
</dbReference>
<dbReference type="EMBL" id="JFAD01000013">
    <property type="protein sequence ID" value="EXU61237.1"/>
    <property type="molecule type" value="Genomic_DNA"/>
</dbReference>
<gene>
    <name evidence="11 13" type="primary">rpoA</name>
    <name evidence="13" type="ORF">MOVI_1870</name>
</gene>
<feature type="region of interest" description="Alpha C-terminal domain (alpha-CTD)" evidence="11">
    <location>
        <begin position="264"/>
        <end position="332"/>
    </location>
</feature>
<sequence length="332" mass="37296">MKKHANVYYSENLTDQISEFETSFELKPLERGLGNTIGNALRRVVLSSITSCAVFGVKIAGVTHEFSILDDVIEDVVTILNNLKRVRFFYDPALFDQNQIHRASFNGQKAGQIYARDIVSDSGLKIVNPDLYIADVSRVNSLKFELFITSGKGFSDFETNKKFVNEVLLSLESNLDGTVLAVDSDFSPVLSANYQSVEINSASPIVEEKLSFSIKTDGSIKAKDAVSEGSKILLAHLNILANVENINKFSEEFFEPMTVKEEPARRFSDAIESLDLSVRSINALRRAHYYKISDIENLTQDDFENIKNLGRKSVQEIIEKLEIYKNEQKGEN</sequence>
<comment type="domain">
    <text evidence="11">The N-terminal domain is essential for RNAP assembly and basal transcription, whereas the C-terminal domain is involved in interaction with transcriptional regulators and with upstream promoter elements.</text>
</comment>
<accession>A0A014NQU7</accession>
<proteinExistence type="inferred from homology"/>
<dbReference type="eggNOG" id="COG0202">
    <property type="taxonomic scope" value="Bacteria"/>
</dbReference>
<dbReference type="Pfam" id="PF01193">
    <property type="entry name" value="RNA_pol_L"/>
    <property type="match status" value="1"/>
</dbReference>
<dbReference type="HAMAP" id="MF_00059">
    <property type="entry name" value="RNApol_bact_RpoA"/>
    <property type="match status" value="1"/>
</dbReference>
<dbReference type="CDD" id="cd06928">
    <property type="entry name" value="RNAP_alpha_NTD"/>
    <property type="match status" value="1"/>
</dbReference>
<evidence type="ECO:0000256" key="5">
    <source>
        <dbReference type="ARBA" id="ARBA00022679"/>
    </source>
</evidence>
<evidence type="ECO:0000256" key="10">
    <source>
        <dbReference type="ARBA" id="ARBA00048552"/>
    </source>
</evidence>
<reference evidence="13 14" key="1">
    <citation type="submission" date="2014-03" db="EMBL/GenBank/DDBJ databases">
        <title>Genome sequence of Mycoplasma ovipneumoniae strain 14811.</title>
        <authorList>
            <person name="Sirand-Pugnet P."/>
            <person name="Breton M."/>
            <person name="Dordet-Frisoni E."/>
            <person name="Baranowski E."/>
            <person name="Barre A."/>
            <person name="Couture C."/>
            <person name="Dupuy V."/>
            <person name="Gaurivaud P."/>
            <person name="Jacob D."/>
            <person name="Lemaitre C."/>
            <person name="Manso-Silvan L."/>
            <person name="Nikolski M."/>
            <person name="Nouvel L.-X."/>
            <person name="Poumarat F."/>
            <person name="Tardy F."/>
            <person name="Thebault P."/>
            <person name="Theil S."/>
            <person name="Citti C."/>
            <person name="Thiaucourt F."/>
            <person name="Blanchard A."/>
        </authorList>
    </citation>
    <scope>NUCLEOTIDE SEQUENCE [LARGE SCALE GENOMIC DNA]</scope>
    <source>
        <strain evidence="13 14">14811</strain>
    </source>
</reference>
<keyword evidence="5 11" id="KW-0808">Transferase</keyword>
<evidence type="ECO:0000256" key="11">
    <source>
        <dbReference type="HAMAP-Rule" id="MF_00059"/>
    </source>
</evidence>
<evidence type="ECO:0000256" key="2">
    <source>
        <dbReference type="ARBA" id="ARBA00012418"/>
    </source>
</evidence>
<dbReference type="STRING" id="1188239.MOVI_1870"/>
<keyword evidence="4 11" id="KW-0240">DNA-directed RNA polymerase</keyword>
<evidence type="ECO:0000313" key="14">
    <source>
        <dbReference type="Proteomes" id="UP000020977"/>
    </source>
</evidence>
<dbReference type="InterPro" id="IPR036643">
    <property type="entry name" value="RNApol_insert_sf"/>
</dbReference>
<dbReference type="GO" id="GO:0003899">
    <property type="term" value="F:DNA-directed RNA polymerase activity"/>
    <property type="evidence" value="ECO:0007669"/>
    <property type="project" value="UniProtKB-UniRule"/>
</dbReference>
<comment type="similarity">
    <text evidence="1 11">Belongs to the RNA polymerase alpha chain family.</text>
</comment>
<feature type="region of interest" description="Alpha N-terminal domain (alpha-NTD)" evidence="11">
    <location>
        <begin position="1"/>
        <end position="244"/>
    </location>
</feature>
<dbReference type="GO" id="GO:0005737">
    <property type="term" value="C:cytoplasm"/>
    <property type="evidence" value="ECO:0007669"/>
    <property type="project" value="UniProtKB-ARBA"/>
</dbReference>
<dbReference type="NCBIfam" id="NF003519">
    <property type="entry name" value="PRK05182.2-5"/>
    <property type="match status" value="1"/>
</dbReference>
<dbReference type="InterPro" id="IPR011263">
    <property type="entry name" value="DNA-dir_RNA_pol_RpoA/D/Rpb3"/>
</dbReference>
<dbReference type="InterPro" id="IPR036603">
    <property type="entry name" value="RBP11-like"/>
</dbReference>
<dbReference type="SMART" id="SM00662">
    <property type="entry name" value="RPOLD"/>
    <property type="match status" value="1"/>
</dbReference>
<dbReference type="Gene3D" id="2.170.120.12">
    <property type="entry name" value="DNA-directed RNA polymerase, insert domain"/>
    <property type="match status" value="1"/>
</dbReference>
<evidence type="ECO:0000256" key="7">
    <source>
        <dbReference type="ARBA" id="ARBA00023163"/>
    </source>
</evidence>
<dbReference type="GO" id="GO:0006351">
    <property type="term" value="P:DNA-templated transcription"/>
    <property type="evidence" value="ECO:0007669"/>
    <property type="project" value="UniProtKB-UniRule"/>
</dbReference>
<name>A0A014NQU7_9BACT</name>
<evidence type="ECO:0000256" key="6">
    <source>
        <dbReference type="ARBA" id="ARBA00022695"/>
    </source>
</evidence>
<dbReference type="SUPFAM" id="SSF56553">
    <property type="entry name" value="Insert subdomain of RNA polymerase alpha subunit"/>
    <property type="match status" value="1"/>
</dbReference>
<dbReference type="GO" id="GO:0046983">
    <property type="term" value="F:protein dimerization activity"/>
    <property type="evidence" value="ECO:0007669"/>
    <property type="project" value="InterPro"/>
</dbReference>
<dbReference type="InterPro" id="IPR011262">
    <property type="entry name" value="DNA-dir_RNA_pol_insert"/>
</dbReference>
<dbReference type="Gene3D" id="3.30.1360.10">
    <property type="entry name" value="RNA polymerase, RBP11-like subunit"/>
    <property type="match status" value="1"/>
</dbReference>
<dbReference type="GO" id="GO:0003677">
    <property type="term" value="F:DNA binding"/>
    <property type="evidence" value="ECO:0007669"/>
    <property type="project" value="UniProtKB-UniRule"/>
</dbReference>
<dbReference type="EC" id="2.7.7.6" evidence="2 11"/>
<comment type="subunit">
    <text evidence="11">Homodimer. The RNAP catalytic core consists of 2 alpha, 1 beta, 1 beta' and 1 omega subunit. When a sigma factor is associated with the core the holoenzyme is formed, which can initiate transcription.</text>
</comment>
<dbReference type="Proteomes" id="UP000020977">
    <property type="component" value="Unassembled WGS sequence"/>
</dbReference>
<evidence type="ECO:0000256" key="8">
    <source>
        <dbReference type="ARBA" id="ARBA00032524"/>
    </source>
</evidence>
<comment type="function">
    <text evidence="11">DNA-dependent RNA polymerase catalyzes the transcription of DNA into RNA using the four ribonucleoside triphosphates as substrates.</text>
</comment>
<evidence type="ECO:0000256" key="4">
    <source>
        <dbReference type="ARBA" id="ARBA00022478"/>
    </source>
</evidence>
<evidence type="ECO:0000256" key="3">
    <source>
        <dbReference type="ARBA" id="ARBA00015972"/>
    </source>
</evidence>
<feature type="domain" description="DNA-directed RNA polymerase RpoA/D/Rpb3-type" evidence="12">
    <location>
        <begin position="21"/>
        <end position="243"/>
    </location>
</feature>
<dbReference type="Gene3D" id="1.10.150.20">
    <property type="entry name" value="5' to 3' exonuclease, C-terminal subdomain"/>
    <property type="match status" value="1"/>
</dbReference>
<dbReference type="InterPro" id="IPR011773">
    <property type="entry name" value="DNA-dir_RpoA"/>
</dbReference>
<dbReference type="SUPFAM" id="SSF47789">
    <property type="entry name" value="C-terminal domain of RNA polymerase alpha subunit"/>
    <property type="match status" value="1"/>
</dbReference>
<comment type="catalytic activity">
    <reaction evidence="10 11">
        <text>RNA(n) + a ribonucleoside 5'-triphosphate = RNA(n+1) + diphosphate</text>
        <dbReference type="Rhea" id="RHEA:21248"/>
        <dbReference type="Rhea" id="RHEA-COMP:14527"/>
        <dbReference type="Rhea" id="RHEA-COMP:17342"/>
        <dbReference type="ChEBI" id="CHEBI:33019"/>
        <dbReference type="ChEBI" id="CHEBI:61557"/>
        <dbReference type="ChEBI" id="CHEBI:140395"/>
        <dbReference type="EC" id="2.7.7.6"/>
    </reaction>
</comment>
<comment type="caution">
    <text evidence="13">The sequence shown here is derived from an EMBL/GenBank/DDBJ whole genome shotgun (WGS) entry which is preliminary data.</text>
</comment>
<keyword evidence="6 11" id="KW-0548">Nucleotidyltransferase</keyword>